<evidence type="ECO:0000313" key="3">
    <source>
        <dbReference type="Proteomes" id="UP000067626"/>
    </source>
</evidence>
<accession>A0A0K1EJL8</accession>
<protein>
    <submittedName>
        <fullName evidence="2">Uncharacterized protein</fullName>
    </submittedName>
</protein>
<dbReference type="KEGG" id="ccro:CMC5_049440"/>
<dbReference type="Proteomes" id="UP000067626">
    <property type="component" value="Chromosome"/>
</dbReference>
<dbReference type="RefSeq" id="WP_050432675.1">
    <property type="nucleotide sequence ID" value="NZ_CP012159.1"/>
</dbReference>
<keyword evidence="1" id="KW-0472">Membrane</keyword>
<sequence>MSPTLPVALQVCIMVFAMIGGLHVGALSRRVQRVNAWKASPDGKIYREASASWLLAQGRIEHLAPVKYYVIPSSPRRPVHMATEDRPC</sequence>
<dbReference type="AlphaFoldDB" id="A0A0K1EJL8"/>
<name>A0A0K1EJL8_CHOCO</name>
<dbReference type="EMBL" id="CP012159">
    <property type="protein sequence ID" value="AKT40788.1"/>
    <property type="molecule type" value="Genomic_DNA"/>
</dbReference>
<keyword evidence="1" id="KW-1133">Transmembrane helix</keyword>
<reference evidence="2 3" key="1">
    <citation type="submission" date="2015-07" db="EMBL/GenBank/DDBJ databases">
        <title>Genome analysis of myxobacterium Chondromyces crocatus Cm c5 reveals a high potential for natural compound synthesis and the genetic basis for the loss of fruiting body formation.</title>
        <authorList>
            <person name="Zaburannyi N."/>
            <person name="Bunk B."/>
            <person name="Maier J."/>
            <person name="Overmann J."/>
            <person name="Mueller R."/>
        </authorList>
    </citation>
    <scope>NUCLEOTIDE SEQUENCE [LARGE SCALE GENOMIC DNA]</scope>
    <source>
        <strain evidence="2 3">Cm c5</strain>
    </source>
</reference>
<gene>
    <name evidence="2" type="ORF">CMC5_049440</name>
</gene>
<evidence type="ECO:0000256" key="1">
    <source>
        <dbReference type="SAM" id="Phobius"/>
    </source>
</evidence>
<keyword evidence="3" id="KW-1185">Reference proteome</keyword>
<keyword evidence="1" id="KW-0812">Transmembrane</keyword>
<dbReference type="STRING" id="52.CMC5_049440"/>
<proteinExistence type="predicted"/>
<evidence type="ECO:0000313" key="2">
    <source>
        <dbReference type="EMBL" id="AKT40788.1"/>
    </source>
</evidence>
<feature type="transmembrane region" description="Helical" evidence="1">
    <location>
        <begin position="6"/>
        <end position="28"/>
    </location>
</feature>
<organism evidence="2 3">
    <name type="scientific">Chondromyces crocatus</name>
    <dbReference type="NCBI Taxonomy" id="52"/>
    <lineage>
        <taxon>Bacteria</taxon>
        <taxon>Pseudomonadati</taxon>
        <taxon>Myxococcota</taxon>
        <taxon>Polyangia</taxon>
        <taxon>Polyangiales</taxon>
        <taxon>Polyangiaceae</taxon>
        <taxon>Chondromyces</taxon>
    </lineage>
</organism>